<evidence type="ECO:0000256" key="2">
    <source>
        <dbReference type="ARBA" id="ARBA00022475"/>
    </source>
</evidence>
<feature type="transmembrane region" description="Helical" evidence="6">
    <location>
        <begin position="335"/>
        <end position="362"/>
    </location>
</feature>
<dbReference type="Pfam" id="PF02687">
    <property type="entry name" value="FtsX"/>
    <property type="match status" value="1"/>
</dbReference>
<feature type="transmembrane region" description="Helical" evidence="6">
    <location>
        <begin position="20"/>
        <end position="41"/>
    </location>
</feature>
<keyword evidence="5 6" id="KW-0472">Membrane</keyword>
<keyword evidence="2" id="KW-1003">Cell membrane</keyword>
<evidence type="ECO:0000313" key="10">
    <source>
        <dbReference type="Proteomes" id="UP000601597"/>
    </source>
</evidence>
<comment type="subcellular location">
    <subcellularLocation>
        <location evidence="1">Cell membrane</location>
        <topology evidence="1">Multi-pass membrane protein</topology>
    </subcellularLocation>
</comment>
<feature type="domain" description="ABC3 transporter permease C-terminal" evidence="7">
    <location>
        <begin position="296"/>
        <end position="410"/>
    </location>
</feature>
<dbReference type="Pfam" id="PF12704">
    <property type="entry name" value="MacB_PCD"/>
    <property type="match status" value="1"/>
</dbReference>
<evidence type="ECO:0000256" key="1">
    <source>
        <dbReference type="ARBA" id="ARBA00004651"/>
    </source>
</evidence>
<comment type="caution">
    <text evidence="9">The sequence shown here is derived from an EMBL/GenBank/DDBJ whole genome shotgun (WGS) entry which is preliminary data.</text>
</comment>
<accession>A0ABQ3B1U7</accession>
<sequence>MKPALALSLAAASLWHRRRVLLLVTLTLTLSVTLLLGVQYLRTEVRQSFSNAVSGTDLIIGARSGQLNLLLYSVFHIGQATNNLRWSTFESLEQDQRIDWLVPLSLGDGYRGFRVVGTDKRFLDHYQYGDGQPLALTEGQWFSDLFDVVLGSRVARQLEHQVGDDIVLSHGGGRTSFVNHDKHPFRVSGILAPTGTPVDRGVYVSLEGLEAIHIGWEAGVPAPGRTLSAEAARERALTPDTVTAALAGVERQILTFRIQRDINQNDAEPLSAILPGVALSQLWQVLGQFEFILLAITAFVVVTSLAGLVTVLLTLQSHRHQEIAVLRANGASPALIASLYLLECSGLALLASLLAAGFWYLLLALISPWLLEIWGIAISLRAPTALEGALLAAVPVAGLLVGLIPAARAWRMGSRRGAWGVAEDMTG</sequence>
<dbReference type="Proteomes" id="UP000601597">
    <property type="component" value="Unassembled WGS sequence"/>
</dbReference>
<feature type="domain" description="MacB-like periplasmic core" evidence="8">
    <location>
        <begin position="22"/>
        <end position="211"/>
    </location>
</feature>
<name>A0ABQ3B1U7_9GAMM</name>
<keyword evidence="4 6" id="KW-1133">Transmembrane helix</keyword>
<proteinExistence type="predicted"/>
<gene>
    <name evidence="9" type="ORF">GCM10007071_21380</name>
</gene>
<evidence type="ECO:0000256" key="4">
    <source>
        <dbReference type="ARBA" id="ARBA00022989"/>
    </source>
</evidence>
<feature type="transmembrane region" description="Helical" evidence="6">
    <location>
        <begin position="291"/>
        <end position="315"/>
    </location>
</feature>
<organism evidence="9 10">
    <name type="scientific">Marinobacter zhanjiangensis</name>
    <dbReference type="NCBI Taxonomy" id="578215"/>
    <lineage>
        <taxon>Bacteria</taxon>
        <taxon>Pseudomonadati</taxon>
        <taxon>Pseudomonadota</taxon>
        <taxon>Gammaproteobacteria</taxon>
        <taxon>Pseudomonadales</taxon>
        <taxon>Marinobacteraceae</taxon>
        <taxon>Marinobacter</taxon>
    </lineage>
</organism>
<dbReference type="InterPro" id="IPR025857">
    <property type="entry name" value="MacB_PCD"/>
</dbReference>
<evidence type="ECO:0000256" key="5">
    <source>
        <dbReference type="ARBA" id="ARBA00023136"/>
    </source>
</evidence>
<dbReference type="EMBL" id="BMXV01000004">
    <property type="protein sequence ID" value="GGY73793.1"/>
    <property type="molecule type" value="Genomic_DNA"/>
</dbReference>
<evidence type="ECO:0000256" key="3">
    <source>
        <dbReference type="ARBA" id="ARBA00022692"/>
    </source>
</evidence>
<dbReference type="InterPro" id="IPR051125">
    <property type="entry name" value="ABC-4/HrtB_transporter"/>
</dbReference>
<evidence type="ECO:0000259" key="7">
    <source>
        <dbReference type="Pfam" id="PF02687"/>
    </source>
</evidence>
<keyword evidence="10" id="KW-1185">Reference proteome</keyword>
<evidence type="ECO:0000256" key="6">
    <source>
        <dbReference type="SAM" id="Phobius"/>
    </source>
</evidence>
<feature type="transmembrane region" description="Helical" evidence="6">
    <location>
        <begin position="389"/>
        <end position="407"/>
    </location>
</feature>
<dbReference type="InterPro" id="IPR003838">
    <property type="entry name" value="ABC3_permease_C"/>
</dbReference>
<evidence type="ECO:0000313" key="9">
    <source>
        <dbReference type="EMBL" id="GGY73793.1"/>
    </source>
</evidence>
<reference evidence="10" key="1">
    <citation type="journal article" date="2019" name="Int. J. Syst. Evol. Microbiol.">
        <title>The Global Catalogue of Microorganisms (GCM) 10K type strain sequencing project: providing services to taxonomists for standard genome sequencing and annotation.</title>
        <authorList>
            <consortium name="The Broad Institute Genomics Platform"/>
            <consortium name="The Broad Institute Genome Sequencing Center for Infectious Disease"/>
            <person name="Wu L."/>
            <person name="Ma J."/>
        </authorList>
    </citation>
    <scope>NUCLEOTIDE SEQUENCE [LARGE SCALE GENOMIC DNA]</scope>
    <source>
        <strain evidence="10">KCTC 22280</strain>
    </source>
</reference>
<dbReference type="RefSeq" id="WP_189576215.1">
    <property type="nucleotide sequence ID" value="NZ_BMXV01000004.1"/>
</dbReference>
<dbReference type="PANTHER" id="PTHR43738">
    <property type="entry name" value="ABC TRANSPORTER, MEMBRANE PROTEIN"/>
    <property type="match status" value="1"/>
</dbReference>
<protein>
    <submittedName>
        <fullName evidence="9">Peptide ABC transporter permease</fullName>
    </submittedName>
</protein>
<evidence type="ECO:0000259" key="8">
    <source>
        <dbReference type="Pfam" id="PF12704"/>
    </source>
</evidence>
<keyword evidence="3 6" id="KW-0812">Transmembrane</keyword>
<dbReference type="PANTHER" id="PTHR43738:SF2">
    <property type="entry name" value="ABC TRANSPORTER PERMEASE"/>
    <property type="match status" value="1"/>
</dbReference>